<dbReference type="GO" id="GO:0031966">
    <property type="term" value="C:mitochondrial membrane"/>
    <property type="evidence" value="ECO:0007669"/>
    <property type="project" value="UniProtKB-SubCell"/>
</dbReference>
<dbReference type="AlphaFoldDB" id="A0AAW1PAE1"/>
<dbReference type="PANTHER" id="PTHR13061">
    <property type="entry name" value="DYNACTIN SUBUNIT P25"/>
    <property type="match status" value="1"/>
</dbReference>
<evidence type="ECO:0000313" key="4">
    <source>
        <dbReference type="EMBL" id="KAK9805832.1"/>
    </source>
</evidence>
<dbReference type="EMBL" id="JALJOQ010000041">
    <property type="protein sequence ID" value="KAK9805832.1"/>
    <property type="molecule type" value="Genomic_DNA"/>
</dbReference>
<dbReference type="InterPro" id="IPR047324">
    <property type="entry name" value="LbH_gamma_CA-like"/>
</dbReference>
<feature type="compositionally biased region" description="Basic and acidic residues" evidence="3">
    <location>
        <begin position="225"/>
        <end position="241"/>
    </location>
</feature>
<name>A0AAW1PAE1_9CHLO</name>
<feature type="region of interest" description="Disordered" evidence="3">
    <location>
        <begin position="224"/>
        <end position="261"/>
    </location>
</feature>
<dbReference type="CDD" id="cd04645">
    <property type="entry name" value="LbH_gamma_CA_like"/>
    <property type="match status" value="1"/>
</dbReference>
<evidence type="ECO:0000256" key="3">
    <source>
        <dbReference type="SAM" id="MobiDB-lite"/>
    </source>
</evidence>
<comment type="caution">
    <text evidence="4">The sequence shown here is derived from an EMBL/GenBank/DDBJ whole genome shotgun (WGS) entry which is preliminary data.</text>
</comment>
<evidence type="ECO:0000256" key="2">
    <source>
        <dbReference type="ARBA" id="ARBA00034694"/>
    </source>
</evidence>
<gene>
    <name evidence="4" type="ORF">WJX73_005660</name>
</gene>
<comment type="similarity">
    <text evidence="1">Belongs to the gamma-class carbonic anhydrase family.</text>
</comment>
<dbReference type="Proteomes" id="UP001465755">
    <property type="component" value="Unassembled WGS sequence"/>
</dbReference>
<evidence type="ECO:0000313" key="5">
    <source>
        <dbReference type="Proteomes" id="UP001465755"/>
    </source>
</evidence>
<dbReference type="InterPro" id="IPR050484">
    <property type="entry name" value="Transf_Hexapept/Carb_Anhydrase"/>
</dbReference>
<dbReference type="InterPro" id="IPR011004">
    <property type="entry name" value="Trimer_LpxA-like_sf"/>
</dbReference>
<sequence length="261" mass="27627">MASFWRTLGNIVRSTGQALDTIGCGIQGRLGVKETVSNHQTLAAYGGRRPILSQIAFVAPNASLIGDVTVGHSSSIWYGAVLRGDVNRIKIGENTNILDNAVIHVAKHNAADKSQPTIIGNNVTIGHGAVVHAATVEDGALVGMGAMLLDGSTVQKGSIVAAGAMLSPGKTVPSGEVWAGTPARYLRNLEEGEADFIIQSANNYAALAAVHAAENGKTFAEIEEDKERRQDRMERDPDYDSHLGVARDPVTREVIQTAEHT</sequence>
<dbReference type="SUPFAM" id="SSF51161">
    <property type="entry name" value="Trimeric LpxA-like enzymes"/>
    <property type="match status" value="1"/>
</dbReference>
<comment type="subcellular location">
    <subcellularLocation>
        <location evidence="2">Mitochondrion membrane</location>
        <topology evidence="2">Peripheral membrane protein</topology>
        <orientation evidence="2">Matrix side</orientation>
    </subcellularLocation>
</comment>
<reference evidence="4 5" key="1">
    <citation type="journal article" date="2024" name="Nat. Commun.">
        <title>Phylogenomics reveals the evolutionary origins of lichenization in chlorophyte algae.</title>
        <authorList>
            <person name="Puginier C."/>
            <person name="Libourel C."/>
            <person name="Otte J."/>
            <person name="Skaloud P."/>
            <person name="Haon M."/>
            <person name="Grisel S."/>
            <person name="Petersen M."/>
            <person name="Berrin J.G."/>
            <person name="Delaux P.M."/>
            <person name="Dal Grande F."/>
            <person name="Keller J."/>
        </authorList>
    </citation>
    <scope>NUCLEOTIDE SEQUENCE [LARGE SCALE GENOMIC DNA]</scope>
    <source>
        <strain evidence="4 5">SAG 2036</strain>
    </source>
</reference>
<organism evidence="4 5">
    <name type="scientific">Symbiochloris irregularis</name>
    <dbReference type="NCBI Taxonomy" id="706552"/>
    <lineage>
        <taxon>Eukaryota</taxon>
        <taxon>Viridiplantae</taxon>
        <taxon>Chlorophyta</taxon>
        <taxon>core chlorophytes</taxon>
        <taxon>Trebouxiophyceae</taxon>
        <taxon>Trebouxiales</taxon>
        <taxon>Trebouxiaceae</taxon>
        <taxon>Symbiochloris</taxon>
    </lineage>
</organism>
<evidence type="ECO:0000256" key="1">
    <source>
        <dbReference type="ARBA" id="ARBA00023595"/>
    </source>
</evidence>
<dbReference type="Gene3D" id="2.160.10.10">
    <property type="entry name" value="Hexapeptide repeat proteins"/>
    <property type="match status" value="1"/>
</dbReference>
<accession>A0AAW1PAE1</accession>
<protein>
    <submittedName>
        <fullName evidence="4">Uncharacterized protein</fullName>
    </submittedName>
</protein>
<dbReference type="PANTHER" id="PTHR13061:SF50">
    <property type="entry name" value="GAMMA CARBONIC ANHYDRASE 1, MITOCHONDRIAL"/>
    <property type="match status" value="1"/>
</dbReference>
<proteinExistence type="inferred from homology"/>
<keyword evidence="5" id="KW-1185">Reference proteome</keyword>